<gene>
    <name evidence="5" type="ORF">RAE19_14475</name>
</gene>
<evidence type="ECO:0000259" key="4">
    <source>
        <dbReference type="PROSITE" id="PS50887"/>
    </source>
</evidence>
<reference evidence="5 6" key="1">
    <citation type="submission" date="2023-08" db="EMBL/GenBank/DDBJ databases">
        <title>Rhodoferax potami sp. nov. and Rhodoferax mekongensis sp. nov., isolated from the Mekong River in Thailand.</title>
        <authorList>
            <person name="Kitikhun S."/>
            <person name="Charoenyingcharoen P."/>
            <person name="Siriarchawattana P."/>
            <person name="Likhitrattanapisal S."/>
            <person name="Nilsakha T."/>
            <person name="Chanpet A."/>
            <person name="Rattanawaree P."/>
            <person name="Ingsriswang S."/>
        </authorList>
    </citation>
    <scope>NUCLEOTIDE SEQUENCE [LARGE SCALE GENOMIC DNA]</scope>
    <source>
        <strain evidence="5 6">TBRC 17660</strain>
    </source>
</reference>
<dbReference type="SUPFAM" id="SSF55073">
    <property type="entry name" value="Nucleotide cyclase"/>
    <property type="match status" value="1"/>
</dbReference>
<name>A0ABU3KRL9_9BURK</name>
<evidence type="ECO:0000313" key="5">
    <source>
        <dbReference type="EMBL" id="MDT7519899.1"/>
    </source>
</evidence>
<dbReference type="InterPro" id="IPR000160">
    <property type="entry name" value="GGDEF_dom"/>
</dbReference>
<proteinExistence type="predicted"/>
<feature type="domain" description="GGDEF" evidence="4">
    <location>
        <begin position="201"/>
        <end position="331"/>
    </location>
</feature>
<keyword evidence="3" id="KW-0472">Membrane</keyword>
<feature type="transmembrane region" description="Helical" evidence="3">
    <location>
        <begin position="47"/>
        <end position="66"/>
    </location>
</feature>
<feature type="transmembrane region" description="Helical" evidence="3">
    <location>
        <begin position="97"/>
        <end position="120"/>
    </location>
</feature>
<keyword evidence="5" id="KW-0808">Transferase</keyword>
<protein>
    <recommendedName>
        <fullName evidence="1">diguanylate cyclase</fullName>
        <ecNumber evidence="1">2.7.7.65</ecNumber>
    </recommendedName>
</protein>
<dbReference type="PANTHER" id="PTHR45138:SF9">
    <property type="entry name" value="DIGUANYLATE CYCLASE DGCM-RELATED"/>
    <property type="match status" value="1"/>
</dbReference>
<dbReference type="Pfam" id="PF00990">
    <property type="entry name" value="GGDEF"/>
    <property type="match status" value="1"/>
</dbReference>
<dbReference type="RefSeq" id="WP_313875547.1">
    <property type="nucleotide sequence ID" value="NZ_JAVBIK010000001.1"/>
</dbReference>
<dbReference type="SMART" id="SM00267">
    <property type="entry name" value="GGDEF"/>
    <property type="match status" value="1"/>
</dbReference>
<feature type="transmembrane region" description="Helical" evidence="3">
    <location>
        <begin position="72"/>
        <end position="90"/>
    </location>
</feature>
<evidence type="ECO:0000256" key="1">
    <source>
        <dbReference type="ARBA" id="ARBA00012528"/>
    </source>
</evidence>
<dbReference type="CDD" id="cd01949">
    <property type="entry name" value="GGDEF"/>
    <property type="match status" value="1"/>
</dbReference>
<dbReference type="PROSITE" id="PS50887">
    <property type="entry name" value="GGDEF"/>
    <property type="match status" value="1"/>
</dbReference>
<dbReference type="InterPro" id="IPR029787">
    <property type="entry name" value="Nucleotide_cyclase"/>
</dbReference>
<dbReference type="EC" id="2.7.7.65" evidence="1"/>
<keyword evidence="6" id="KW-1185">Reference proteome</keyword>
<keyword evidence="3" id="KW-1133">Transmembrane helix</keyword>
<accession>A0ABU3KRL9</accession>
<comment type="caution">
    <text evidence="5">The sequence shown here is derived from an EMBL/GenBank/DDBJ whole genome shotgun (WGS) entry which is preliminary data.</text>
</comment>
<evidence type="ECO:0000313" key="6">
    <source>
        <dbReference type="Proteomes" id="UP001321700"/>
    </source>
</evidence>
<feature type="transmembrane region" description="Helical" evidence="3">
    <location>
        <begin position="12"/>
        <end position="35"/>
    </location>
</feature>
<sequence>MLEALAVWMGLASWVQASMLAVLIIVGQCGIYLAIRTGRTKGFKDPALTLMQMVFAIVVLTLAYAINPSARGLMPMIMALVLVFGAFILPPARCWQLGWLSVFSLGIGIGLCTWQAPHIFEPRIELFHFLLPALVLPAIAKLAAQLSALRIKLRHQKDALGLALGKVHELATRDELTGLPNRRHFYELWDYELQRRHDGHTTLCICLLDIDHFKHINDRYGHQVGDEALRLFANILSTCLRAGDVLARWGGEEFMLLLPDTTPDEALKILERMRLACNTPVNWSSNPTIQATFSAGVTAQIPREERDETIARADAALYAAKHQGRNQALLR</sequence>
<feature type="transmembrane region" description="Helical" evidence="3">
    <location>
        <begin position="126"/>
        <end position="144"/>
    </location>
</feature>
<keyword evidence="5" id="KW-0548">Nucleotidyltransferase</keyword>
<comment type="catalytic activity">
    <reaction evidence="2">
        <text>2 GTP = 3',3'-c-di-GMP + 2 diphosphate</text>
        <dbReference type="Rhea" id="RHEA:24898"/>
        <dbReference type="ChEBI" id="CHEBI:33019"/>
        <dbReference type="ChEBI" id="CHEBI:37565"/>
        <dbReference type="ChEBI" id="CHEBI:58805"/>
        <dbReference type="EC" id="2.7.7.65"/>
    </reaction>
</comment>
<evidence type="ECO:0000256" key="2">
    <source>
        <dbReference type="ARBA" id="ARBA00034247"/>
    </source>
</evidence>
<dbReference type="EMBL" id="JAVBIK010000001">
    <property type="protein sequence ID" value="MDT7519899.1"/>
    <property type="molecule type" value="Genomic_DNA"/>
</dbReference>
<dbReference type="InterPro" id="IPR050469">
    <property type="entry name" value="Diguanylate_Cyclase"/>
</dbReference>
<dbReference type="InterPro" id="IPR043128">
    <property type="entry name" value="Rev_trsase/Diguanyl_cyclase"/>
</dbReference>
<dbReference type="GO" id="GO:0052621">
    <property type="term" value="F:diguanylate cyclase activity"/>
    <property type="evidence" value="ECO:0007669"/>
    <property type="project" value="UniProtKB-EC"/>
</dbReference>
<dbReference type="Proteomes" id="UP001321700">
    <property type="component" value="Unassembled WGS sequence"/>
</dbReference>
<evidence type="ECO:0000256" key="3">
    <source>
        <dbReference type="SAM" id="Phobius"/>
    </source>
</evidence>
<keyword evidence="3" id="KW-0812">Transmembrane</keyword>
<dbReference type="Gene3D" id="3.30.70.270">
    <property type="match status" value="1"/>
</dbReference>
<dbReference type="NCBIfam" id="TIGR00254">
    <property type="entry name" value="GGDEF"/>
    <property type="match status" value="1"/>
</dbReference>
<dbReference type="PANTHER" id="PTHR45138">
    <property type="entry name" value="REGULATORY COMPONENTS OF SENSORY TRANSDUCTION SYSTEM"/>
    <property type="match status" value="1"/>
</dbReference>
<organism evidence="5 6">
    <name type="scientific">Rhodoferax potami</name>
    <dbReference type="NCBI Taxonomy" id="3068338"/>
    <lineage>
        <taxon>Bacteria</taxon>
        <taxon>Pseudomonadati</taxon>
        <taxon>Pseudomonadota</taxon>
        <taxon>Betaproteobacteria</taxon>
        <taxon>Burkholderiales</taxon>
        <taxon>Comamonadaceae</taxon>
        <taxon>Rhodoferax</taxon>
    </lineage>
</organism>